<dbReference type="Proteomes" id="UP000051574">
    <property type="component" value="Unassembled WGS sequence"/>
</dbReference>
<accession>A0A0T6B597</accession>
<organism evidence="1 2">
    <name type="scientific">Oryctes borbonicus</name>
    <dbReference type="NCBI Taxonomy" id="1629725"/>
    <lineage>
        <taxon>Eukaryota</taxon>
        <taxon>Metazoa</taxon>
        <taxon>Ecdysozoa</taxon>
        <taxon>Arthropoda</taxon>
        <taxon>Hexapoda</taxon>
        <taxon>Insecta</taxon>
        <taxon>Pterygota</taxon>
        <taxon>Neoptera</taxon>
        <taxon>Endopterygota</taxon>
        <taxon>Coleoptera</taxon>
        <taxon>Polyphaga</taxon>
        <taxon>Scarabaeiformia</taxon>
        <taxon>Scarabaeidae</taxon>
        <taxon>Dynastinae</taxon>
        <taxon>Oryctes</taxon>
    </lineage>
</organism>
<dbReference type="AlphaFoldDB" id="A0A0T6B597"/>
<comment type="caution">
    <text evidence="1">The sequence shown here is derived from an EMBL/GenBank/DDBJ whole genome shotgun (WGS) entry which is preliminary data.</text>
</comment>
<evidence type="ECO:0000313" key="1">
    <source>
        <dbReference type="EMBL" id="KRT82373.1"/>
    </source>
</evidence>
<keyword evidence="2" id="KW-1185">Reference proteome</keyword>
<sequence>NYRNDSVFNLICKKVLQIGKNIHFLRLLKKLYLLEDTLDSESLYDELISLFLKEISSYFEVQNESTQNEHVSVDDKVESEDFSFKFPAICPDYCKYPTEMDKLENLLDTSDGFLMTAFKSYFIEYPQKELPKEKSLYERISRITRTVYPAKQIIDRVFSRILRDRYSQSGYLVKTILIEDFQMQRHFELLRHLYLFKDDIIFPLYRRLFVQVS</sequence>
<proteinExistence type="predicted"/>
<protein>
    <submittedName>
        <fullName evidence="1">Uncharacterized protein</fullName>
    </submittedName>
</protein>
<reference evidence="1 2" key="1">
    <citation type="submission" date="2015-09" db="EMBL/GenBank/DDBJ databases">
        <title>Draft genome of the scarab beetle Oryctes borbonicus.</title>
        <authorList>
            <person name="Meyer J.M."/>
            <person name="Markov G.V."/>
            <person name="Baskaran P."/>
            <person name="Herrmann M."/>
            <person name="Sommer R.J."/>
            <person name="Roedelsperger C."/>
        </authorList>
    </citation>
    <scope>NUCLEOTIDE SEQUENCE [LARGE SCALE GENOMIC DNA]</scope>
    <source>
        <strain evidence="1">OB123</strain>
        <tissue evidence="1">Whole animal</tissue>
    </source>
</reference>
<evidence type="ECO:0000313" key="2">
    <source>
        <dbReference type="Proteomes" id="UP000051574"/>
    </source>
</evidence>
<feature type="non-terminal residue" evidence="1">
    <location>
        <position position="1"/>
    </location>
</feature>
<gene>
    <name evidence="1" type="ORF">AMK59_3862</name>
</gene>
<name>A0A0T6B597_9SCAR</name>
<dbReference type="OrthoDB" id="66546at2759"/>
<dbReference type="EMBL" id="LJIG01009791">
    <property type="protein sequence ID" value="KRT82373.1"/>
    <property type="molecule type" value="Genomic_DNA"/>
</dbReference>